<keyword evidence="5" id="KW-0464">Manganese</keyword>
<dbReference type="KEGG" id="gog:C1280_17230"/>
<keyword evidence="8" id="KW-1185">Reference proteome</keyword>
<dbReference type="PANTHER" id="PTHR34990">
    <property type="entry name" value="UDP-2,3-DIACYLGLUCOSAMINE HYDROLASE-RELATED"/>
    <property type="match status" value="1"/>
</dbReference>
<dbReference type="SUPFAM" id="SSF56300">
    <property type="entry name" value="Metallo-dependent phosphatases"/>
    <property type="match status" value="1"/>
</dbReference>
<evidence type="ECO:0000259" key="6">
    <source>
        <dbReference type="Pfam" id="PF00149"/>
    </source>
</evidence>
<evidence type="ECO:0000256" key="1">
    <source>
        <dbReference type="ARBA" id="ARBA00022475"/>
    </source>
</evidence>
<dbReference type="EMBL" id="CP025958">
    <property type="protein sequence ID" value="AWM38550.1"/>
    <property type="molecule type" value="Genomic_DNA"/>
</dbReference>
<proteinExistence type="predicted"/>
<dbReference type="InterPro" id="IPR029052">
    <property type="entry name" value="Metallo-depent_PP-like"/>
</dbReference>
<dbReference type="InterPro" id="IPR043461">
    <property type="entry name" value="LpxH-like"/>
</dbReference>
<dbReference type="GO" id="GO:0046872">
    <property type="term" value="F:metal ion binding"/>
    <property type="evidence" value="ECO:0007669"/>
    <property type="project" value="UniProtKB-KW"/>
</dbReference>
<evidence type="ECO:0000313" key="7">
    <source>
        <dbReference type="EMBL" id="AWM38550.1"/>
    </source>
</evidence>
<gene>
    <name evidence="7" type="ORF">C1280_17230</name>
</gene>
<dbReference type="CDD" id="cd07398">
    <property type="entry name" value="MPP_YbbF-LpxH"/>
    <property type="match status" value="1"/>
</dbReference>
<dbReference type="InterPro" id="IPR004843">
    <property type="entry name" value="Calcineurin-like_PHP"/>
</dbReference>
<dbReference type="Gene3D" id="3.60.21.10">
    <property type="match status" value="1"/>
</dbReference>
<name>A0A2Z3HBF1_9BACT</name>
<dbReference type="OrthoDB" id="9802481at2"/>
<dbReference type="GO" id="GO:0009245">
    <property type="term" value="P:lipid A biosynthetic process"/>
    <property type="evidence" value="ECO:0007669"/>
    <property type="project" value="TreeGrafter"/>
</dbReference>
<reference evidence="7 8" key="1">
    <citation type="submission" date="2018-01" db="EMBL/GenBank/DDBJ databases">
        <title>G. obscuriglobus.</title>
        <authorList>
            <person name="Franke J."/>
            <person name="Blomberg W."/>
            <person name="Selmecki A."/>
        </authorList>
    </citation>
    <scope>NUCLEOTIDE SEQUENCE [LARGE SCALE GENOMIC DNA]</scope>
    <source>
        <strain evidence="7 8">DSM 5831</strain>
    </source>
</reference>
<evidence type="ECO:0000256" key="5">
    <source>
        <dbReference type="ARBA" id="ARBA00023211"/>
    </source>
</evidence>
<evidence type="ECO:0000256" key="2">
    <source>
        <dbReference type="ARBA" id="ARBA00022519"/>
    </source>
</evidence>
<feature type="domain" description="Calcineurin-like phosphoesterase" evidence="6">
    <location>
        <begin position="5"/>
        <end position="188"/>
    </location>
</feature>
<dbReference type="Proteomes" id="UP000245802">
    <property type="component" value="Chromosome"/>
</dbReference>
<dbReference type="RefSeq" id="WP_010036522.1">
    <property type="nucleotide sequence ID" value="NZ_CP025958.1"/>
</dbReference>
<accession>A0A2Z3HBF1</accession>
<evidence type="ECO:0000313" key="8">
    <source>
        <dbReference type="Proteomes" id="UP000245802"/>
    </source>
</evidence>
<dbReference type="GO" id="GO:0008758">
    <property type="term" value="F:UDP-2,3-diacylglucosamine hydrolase activity"/>
    <property type="evidence" value="ECO:0007669"/>
    <property type="project" value="TreeGrafter"/>
</dbReference>
<dbReference type="Pfam" id="PF00149">
    <property type="entry name" value="Metallophos"/>
    <property type="match status" value="1"/>
</dbReference>
<organism evidence="7 8">
    <name type="scientific">Gemmata obscuriglobus</name>
    <dbReference type="NCBI Taxonomy" id="114"/>
    <lineage>
        <taxon>Bacteria</taxon>
        <taxon>Pseudomonadati</taxon>
        <taxon>Planctomycetota</taxon>
        <taxon>Planctomycetia</taxon>
        <taxon>Gemmatales</taxon>
        <taxon>Gemmataceae</taxon>
        <taxon>Gemmata</taxon>
    </lineage>
</organism>
<dbReference type="AlphaFoldDB" id="A0A2Z3HBF1"/>
<keyword evidence="2" id="KW-0997">Cell inner membrane</keyword>
<evidence type="ECO:0000256" key="4">
    <source>
        <dbReference type="ARBA" id="ARBA00023136"/>
    </source>
</evidence>
<evidence type="ECO:0000256" key="3">
    <source>
        <dbReference type="ARBA" id="ARBA00022723"/>
    </source>
</evidence>
<dbReference type="GO" id="GO:0016020">
    <property type="term" value="C:membrane"/>
    <property type="evidence" value="ECO:0007669"/>
    <property type="project" value="GOC"/>
</dbReference>
<keyword evidence="3" id="KW-0479">Metal-binding</keyword>
<protein>
    <submittedName>
        <fullName evidence="7">UDP-2,3-diacylglucosamine diphosphatase</fullName>
    </submittedName>
</protein>
<keyword evidence="4" id="KW-0472">Membrane</keyword>
<sequence>MLDAIVISDIHLGSENCQAKYLAHFLHTVRRGDLKARHLVLNGDVFDSIDFRRLKKNHWKILSELRKLADEMEVVWINGNHDGTAEVVSHLLGVRCADETVVESGGRKILFLHGHRFDEFITRYPFITWVADRVYNFLQKIDQSHTFAKFAKQRSKTFLRCTQKIEADAVKYAAKRGCDVVCCGHTHLPVANETGPIRYYNSGCWTEKPCHYLTVVNGVVNVCSYTEEVSDEVLNMVDPPALAPAVLASVA</sequence>
<keyword evidence="1" id="KW-1003">Cell membrane</keyword>